<dbReference type="EMBL" id="DVOR01000122">
    <property type="protein sequence ID" value="HIV09225.1"/>
    <property type="molecule type" value="Genomic_DNA"/>
</dbReference>
<accession>A0A9D1NM72</accession>
<evidence type="ECO:0000313" key="1">
    <source>
        <dbReference type="EMBL" id="HIV09225.1"/>
    </source>
</evidence>
<name>A0A9D1NM72_9BACT</name>
<organism evidence="1 2">
    <name type="scientific">Candidatus Spyradenecus faecavium</name>
    <dbReference type="NCBI Taxonomy" id="2840947"/>
    <lineage>
        <taxon>Bacteria</taxon>
        <taxon>Pseudomonadati</taxon>
        <taxon>Lentisphaerota</taxon>
        <taxon>Lentisphaeria</taxon>
        <taxon>Lentisphaerales</taxon>
        <taxon>Lentisphaeraceae</taxon>
        <taxon>Lentisphaeraceae incertae sedis</taxon>
        <taxon>Candidatus Spyradenecus</taxon>
    </lineage>
</organism>
<reference evidence="1" key="2">
    <citation type="journal article" date="2021" name="PeerJ">
        <title>Extensive microbial diversity within the chicken gut microbiome revealed by metagenomics and culture.</title>
        <authorList>
            <person name="Gilroy R."/>
            <person name="Ravi A."/>
            <person name="Getino M."/>
            <person name="Pursley I."/>
            <person name="Horton D.L."/>
            <person name="Alikhan N.F."/>
            <person name="Baker D."/>
            <person name="Gharbi K."/>
            <person name="Hall N."/>
            <person name="Watson M."/>
            <person name="Adriaenssens E.M."/>
            <person name="Foster-Nyarko E."/>
            <person name="Jarju S."/>
            <person name="Secka A."/>
            <person name="Antonio M."/>
            <person name="Oren A."/>
            <person name="Chaudhuri R.R."/>
            <person name="La Ragione R."/>
            <person name="Hildebrand F."/>
            <person name="Pallen M.J."/>
        </authorList>
    </citation>
    <scope>NUCLEOTIDE SEQUENCE</scope>
    <source>
        <strain evidence="1">35461</strain>
    </source>
</reference>
<gene>
    <name evidence="1" type="ORF">IAC79_03835</name>
</gene>
<dbReference type="AlphaFoldDB" id="A0A9D1NM72"/>
<protein>
    <submittedName>
        <fullName evidence="1">Uncharacterized protein</fullName>
    </submittedName>
</protein>
<reference evidence="1" key="1">
    <citation type="submission" date="2020-10" db="EMBL/GenBank/DDBJ databases">
        <authorList>
            <person name="Gilroy R."/>
        </authorList>
    </citation>
    <scope>NUCLEOTIDE SEQUENCE</scope>
    <source>
        <strain evidence="1">35461</strain>
    </source>
</reference>
<dbReference type="Proteomes" id="UP000886845">
    <property type="component" value="Unassembled WGS sequence"/>
</dbReference>
<proteinExistence type="predicted"/>
<evidence type="ECO:0000313" key="2">
    <source>
        <dbReference type="Proteomes" id="UP000886845"/>
    </source>
</evidence>
<comment type="caution">
    <text evidence="1">The sequence shown here is derived from an EMBL/GenBank/DDBJ whole genome shotgun (WGS) entry which is preliminary data.</text>
</comment>
<sequence length="701" mass="78070">MALQACDRMVGRVRRQGRRLGEVHAESTAESRVFDVFALGDDLFLIQRVDAGDTPAHERRRSMVLIEQRDLRIGKRGWLCALGTGYFGSILTPLFTGALGPDLCRVPKARRSAVLTRRVVLANVSDGVAELLQRETDFALVARAADWLAAQGFGLNEVVFGERTPQALAYTERRGQLWRVRPRVYTLAEMREAVARARLRIDTAAHYYVSIRGVHWVTVQEFSRLAELARTEPAKILACLREWAAMAPGENANAMRREKTHGLHAVEFFGLTHEDKLGLLIPAVERLLEGMTLGRMNAEDMADTLAGLALLYRRLLVDPAYADLGEEATVRALYACVADDDQDGSGLRVDFDARRVALPGASFDGAAGAENRPIPHIGADRRTIEVIHYLVSRLSLNERLEYVNVYELRSTKDLTTATGLTREIVFKTNRTPIPVSYIQKRLGSVRAGYADYLLTRANVFRALGADYPAFQLLTDASGGGRRAAPFFLRTRSPGDPLAAIPPALFLSNPENPASPEVPDVIVALARLYGSAAAQNLAAKKHIAGPPATARFGAGKEIFEFAYDPFLHRQMPAHVQVCSIRGTMGWPNLAQDETNLHDSYRFYLRQYAAVLGDYWLAHQDACTLNECAAAFFDGFERKIEAMHWNYLQGKAHFDTFDPGLRDCFAFRPKLDFALWALEAAAKDLPALRERFMDYVRDVFVKA</sequence>